<reference evidence="1 2" key="1">
    <citation type="journal article" date="2018" name="Evol. Lett.">
        <title>Horizontal gene cluster transfer increased hallucinogenic mushroom diversity.</title>
        <authorList>
            <person name="Reynolds H.T."/>
            <person name="Vijayakumar V."/>
            <person name="Gluck-Thaler E."/>
            <person name="Korotkin H.B."/>
            <person name="Matheny P.B."/>
            <person name="Slot J.C."/>
        </authorList>
    </citation>
    <scope>NUCLEOTIDE SEQUENCE [LARGE SCALE GENOMIC DNA]</scope>
    <source>
        <strain evidence="1 2">2631</strain>
    </source>
</reference>
<evidence type="ECO:0008006" key="3">
    <source>
        <dbReference type="Google" id="ProtNLM"/>
    </source>
</evidence>
<dbReference type="EMBL" id="NHYD01000886">
    <property type="protein sequence ID" value="PPQ92999.1"/>
    <property type="molecule type" value="Genomic_DNA"/>
</dbReference>
<dbReference type="OrthoDB" id="65445at2759"/>
<dbReference type="PANTHER" id="PTHR31723:SF10">
    <property type="entry name" value="PATHOGEN-RELATED PROTEIN"/>
    <property type="match status" value="1"/>
</dbReference>
<dbReference type="InParanoid" id="A0A409XQC7"/>
<organism evidence="1 2">
    <name type="scientific">Psilocybe cyanescens</name>
    <dbReference type="NCBI Taxonomy" id="93625"/>
    <lineage>
        <taxon>Eukaryota</taxon>
        <taxon>Fungi</taxon>
        <taxon>Dikarya</taxon>
        <taxon>Basidiomycota</taxon>
        <taxon>Agaricomycotina</taxon>
        <taxon>Agaricomycetes</taxon>
        <taxon>Agaricomycetidae</taxon>
        <taxon>Agaricales</taxon>
        <taxon>Agaricineae</taxon>
        <taxon>Strophariaceae</taxon>
        <taxon>Psilocybe</taxon>
    </lineage>
</organism>
<proteinExistence type="predicted"/>
<dbReference type="SUPFAM" id="SSF54427">
    <property type="entry name" value="NTF2-like"/>
    <property type="match status" value="1"/>
</dbReference>
<gene>
    <name evidence="1" type="ORF">CVT25_000200</name>
</gene>
<dbReference type="Proteomes" id="UP000283269">
    <property type="component" value="Unassembled WGS sequence"/>
</dbReference>
<dbReference type="Gene3D" id="3.10.450.50">
    <property type="match status" value="1"/>
</dbReference>
<dbReference type="InterPro" id="IPR053218">
    <property type="entry name" value="Pathogen-related_defense"/>
</dbReference>
<protein>
    <recommendedName>
        <fullName evidence="3">SnoaL-like domain-containing protein</fullName>
    </recommendedName>
</protein>
<name>A0A409XQC7_PSICY</name>
<keyword evidence="2" id="KW-1185">Reference proteome</keyword>
<dbReference type="AlphaFoldDB" id="A0A409XQC7"/>
<comment type="caution">
    <text evidence="1">The sequence shown here is derived from an EMBL/GenBank/DDBJ whole genome shotgun (WGS) entry which is preliminary data.</text>
</comment>
<sequence>MSLPDFLLDPNVVLKDPNRTGRYHLTISSLDLNETESQWRYKTAPDYTATNANFETGKSTSWAPSSLEFLVQNLVKNWEKEASFKIDPKEWRTISQEKYAFHLNGGPALGAKDMLRLGTYNASIGEHGIKDVYETKAMDFGTSHKLFKGVMRTFSWEVLEVLGAPPKVSIKWRHWGTMTGNYRAKLSSGRTITAKANHKLIEVFGVTMAEVNDKFEITKLETFWEPDSMFRQLITEGLQILEEGERVESVVPVNEAGQTQGGGCPVAH</sequence>
<accession>A0A409XQC7</accession>
<dbReference type="InterPro" id="IPR032710">
    <property type="entry name" value="NTF2-like_dom_sf"/>
</dbReference>
<dbReference type="PANTHER" id="PTHR31723">
    <property type="entry name" value="PATHOGENESIS-RELATED FAMILY PROTEIN"/>
    <property type="match status" value="1"/>
</dbReference>
<evidence type="ECO:0000313" key="2">
    <source>
        <dbReference type="Proteomes" id="UP000283269"/>
    </source>
</evidence>
<evidence type="ECO:0000313" key="1">
    <source>
        <dbReference type="EMBL" id="PPQ92999.1"/>
    </source>
</evidence>